<dbReference type="PANTHER" id="PTHR43447">
    <property type="entry name" value="ALPHA-AMYLASE"/>
    <property type="match status" value="1"/>
</dbReference>
<comment type="caution">
    <text evidence="17">The sequence shown here is derived from an EMBL/GenBank/DDBJ whole genome shotgun (WGS) entry which is preliminary data.</text>
</comment>
<evidence type="ECO:0000259" key="15">
    <source>
        <dbReference type="SMART" id="SM00632"/>
    </source>
</evidence>
<dbReference type="PRINTS" id="PR00110">
    <property type="entry name" value="ALPHAAMYLASE"/>
</dbReference>
<organism evidence="17 18">
    <name type="scientific">Actinomadura namibiensis</name>
    <dbReference type="NCBI Taxonomy" id="182080"/>
    <lineage>
        <taxon>Bacteria</taxon>
        <taxon>Bacillati</taxon>
        <taxon>Actinomycetota</taxon>
        <taxon>Actinomycetes</taxon>
        <taxon>Streptosporangiales</taxon>
        <taxon>Thermomonosporaceae</taxon>
        <taxon>Actinomadura</taxon>
    </lineage>
</organism>
<dbReference type="SUPFAM" id="SSF51011">
    <property type="entry name" value="Glycosyl hydrolase domain"/>
    <property type="match status" value="1"/>
</dbReference>
<dbReference type="GO" id="GO:0004556">
    <property type="term" value="F:alpha-amylase activity"/>
    <property type="evidence" value="ECO:0007669"/>
    <property type="project" value="UniProtKB-UniRule"/>
</dbReference>
<feature type="domain" description="Glycosyl hydrolase family 13 catalytic" evidence="16">
    <location>
        <begin position="38"/>
        <end position="419"/>
    </location>
</feature>
<comment type="catalytic activity">
    <reaction evidence="1 12">
        <text>Endohydrolysis of (1-&gt;4)-alpha-D-glucosidic linkages in polysaccharides containing three or more (1-&gt;4)-alpha-linked D-glucose units.</text>
        <dbReference type="EC" id="3.2.1.1"/>
    </reaction>
</comment>
<keyword evidence="10 12" id="KW-0326">Glycosidase</keyword>
<gene>
    <name evidence="17" type="ORF">HNR61_004581</name>
</gene>
<keyword evidence="6" id="KW-0479">Metal-binding</keyword>
<dbReference type="InterPro" id="IPR006047">
    <property type="entry name" value="GH13_cat_dom"/>
</dbReference>
<dbReference type="GO" id="GO:0005975">
    <property type="term" value="P:carbohydrate metabolic process"/>
    <property type="evidence" value="ECO:0007669"/>
    <property type="project" value="InterPro"/>
</dbReference>
<evidence type="ECO:0000256" key="14">
    <source>
        <dbReference type="SAM" id="SignalP"/>
    </source>
</evidence>
<dbReference type="RefSeq" id="WP_182845145.1">
    <property type="nucleotide sequence ID" value="NZ_BAAALP010000034.1"/>
</dbReference>
<accession>A0A7W3LRM9</accession>
<comment type="cofactor">
    <cofactor evidence="2">
        <name>Ca(2+)</name>
        <dbReference type="ChEBI" id="CHEBI:29108"/>
    </cofactor>
</comment>
<evidence type="ECO:0000256" key="8">
    <source>
        <dbReference type="ARBA" id="ARBA00022837"/>
    </source>
</evidence>
<dbReference type="AlphaFoldDB" id="A0A7W3LRM9"/>
<evidence type="ECO:0000256" key="10">
    <source>
        <dbReference type="ARBA" id="ARBA00023295"/>
    </source>
</evidence>
<dbReference type="Proteomes" id="UP000572680">
    <property type="component" value="Unassembled WGS sequence"/>
</dbReference>
<keyword evidence="9 12" id="KW-0119">Carbohydrate metabolism</keyword>
<keyword evidence="18" id="KW-1185">Reference proteome</keyword>
<feature type="signal peptide" evidence="14">
    <location>
        <begin position="1"/>
        <end position="22"/>
    </location>
</feature>
<dbReference type="SMART" id="SM00632">
    <property type="entry name" value="Aamy_C"/>
    <property type="match status" value="1"/>
</dbReference>
<feature type="region of interest" description="Disordered" evidence="13">
    <location>
        <begin position="426"/>
        <end position="446"/>
    </location>
</feature>
<evidence type="ECO:0000256" key="4">
    <source>
        <dbReference type="ARBA" id="ARBA00012595"/>
    </source>
</evidence>
<dbReference type="InterPro" id="IPR006048">
    <property type="entry name" value="A-amylase/branching_C"/>
</dbReference>
<evidence type="ECO:0000256" key="13">
    <source>
        <dbReference type="SAM" id="MobiDB-lite"/>
    </source>
</evidence>
<comment type="similarity">
    <text evidence="3 11">Belongs to the glycosyl hydrolase 13 family.</text>
</comment>
<dbReference type="GO" id="GO:0046872">
    <property type="term" value="F:metal ion binding"/>
    <property type="evidence" value="ECO:0007669"/>
    <property type="project" value="UniProtKB-KW"/>
</dbReference>
<evidence type="ECO:0000256" key="6">
    <source>
        <dbReference type="ARBA" id="ARBA00022723"/>
    </source>
</evidence>
<dbReference type="InterPro" id="IPR031319">
    <property type="entry name" value="A-amylase_C"/>
</dbReference>
<dbReference type="EC" id="3.2.1.1" evidence="4 12"/>
<name>A0A7W3LRM9_ACTNM</name>
<evidence type="ECO:0000256" key="1">
    <source>
        <dbReference type="ARBA" id="ARBA00000548"/>
    </source>
</evidence>
<dbReference type="Gene3D" id="2.60.40.1180">
    <property type="entry name" value="Golgi alpha-mannosidase II"/>
    <property type="match status" value="1"/>
</dbReference>
<sequence length="623" mass="68006">MRIPRSPVAAAALLLATPVATALTPQPRALAAPPGGRTVIVQLFQWPWKSVAAECETFLGRKGYGAVQVSPPHEHVVLPDAGDGGHPWWQDYQPVSYDLDRLRTRRGDLADFKDMVARCHAGGVKIYADAVVNHTTGVSGGQGSAGTRFPDKYTYPGTFSDADFHTCRRPIRDYRDRWEVQNCELENLADLKTESPYVRTRLGRYLKDLASLGVDGFRLDASKHMPAADIAAILRETRAHIDADPSYTGTRDPYVYQEVLYGSGEPVRPSEYRGNGDLKEVQAMNFISRKFWSAADPADRIHQLHAFPVGWGDDMEAGDRAVVMVDNHDSQRDALPAADGGQDRQILTYKKGAAYRLANVFLLGWDYGTPLVMSSFGFTRRDTSPPRTADGTTTPVTCDGANWICEHRHSETADMVGFRNAVGDTPVNKAADAPEQDWYSDRSEGGPGNKIAFSRGAKGYVVINRDETTGWNRTYRTRLPAGRYCNVIGGDHDPAARSCKATHVVTVAADGTFTADVPRMSALALHVGATVEGPGGTPDTVINVHRDVGWGNRITLRGGTAPLSWSAGHDCVNHSAALWRCTVKGVPAGRPFEYKPLINDTRWSLGPNHTATGGQTVDIHPTF</sequence>
<keyword evidence="8" id="KW-0106">Calcium</keyword>
<keyword evidence="7 12" id="KW-0378">Hydrolase</keyword>
<dbReference type="SUPFAM" id="SSF51445">
    <property type="entry name" value="(Trans)glycosidases"/>
    <property type="match status" value="1"/>
</dbReference>
<evidence type="ECO:0000256" key="5">
    <source>
        <dbReference type="ARBA" id="ARBA00017303"/>
    </source>
</evidence>
<feature type="domain" description="Alpha-amylase C-terminal" evidence="15">
    <location>
        <begin position="436"/>
        <end position="530"/>
    </location>
</feature>
<dbReference type="CDD" id="cd11317">
    <property type="entry name" value="AmyAc_bac_euk_AmyA"/>
    <property type="match status" value="1"/>
</dbReference>
<protein>
    <recommendedName>
        <fullName evidence="5 12">Alpha-amylase</fullName>
        <ecNumber evidence="4 12">3.2.1.1</ecNumber>
    </recommendedName>
</protein>
<reference evidence="17 18" key="1">
    <citation type="submission" date="2020-08" db="EMBL/GenBank/DDBJ databases">
        <title>Genomic Encyclopedia of Type Strains, Phase IV (KMG-IV): sequencing the most valuable type-strain genomes for metagenomic binning, comparative biology and taxonomic classification.</title>
        <authorList>
            <person name="Goeker M."/>
        </authorList>
    </citation>
    <scope>NUCLEOTIDE SEQUENCE [LARGE SCALE GENOMIC DNA]</scope>
    <source>
        <strain evidence="17 18">DSM 44197</strain>
    </source>
</reference>
<dbReference type="SMART" id="SM00642">
    <property type="entry name" value="Aamy"/>
    <property type="match status" value="1"/>
</dbReference>
<dbReference type="InterPro" id="IPR006046">
    <property type="entry name" value="Alpha_amylase"/>
</dbReference>
<evidence type="ECO:0000313" key="18">
    <source>
        <dbReference type="Proteomes" id="UP000572680"/>
    </source>
</evidence>
<evidence type="ECO:0000313" key="17">
    <source>
        <dbReference type="EMBL" id="MBA8952935.1"/>
    </source>
</evidence>
<evidence type="ECO:0000256" key="2">
    <source>
        <dbReference type="ARBA" id="ARBA00001913"/>
    </source>
</evidence>
<dbReference type="Pfam" id="PF00128">
    <property type="entry name" value="Alpha-amylase"/>
    <property type="match status" value="1"/>
</dbReference>
<evidence type="ECO:0000256" key="9">
    <source>
        <dbReference type="ARBA" id="ARBA00023277"/>
    </source>
</evidence>
<dbReference type="Gene3D" id="3.20.20.80">
    <property type="entry name" value="Glycosidases"/>
    <property type="match status" value="1"/>
</dbReference>
<evidence type="ECO:0000256" key="7">
    <source>
        <dbReference type="ARBA" id="ARBA00022801"/>
    </source>
</evidence>
<dbReference type="InterPro" id="IPR017853">
    <property type="entry name" value="GH"/>
</dbReference>
<keyword evidence="14" id="KW-0732">Signal</keyword>
<evidence type="ECO:0000256" key="11">
    <source>
        <dbReference type="RuleBase" id="RU003615"/>
    </source>
</evidence>
<dbReference type="InterPro" id="IPR013780">
    <property type="entry name" value="Glyco_hydro_b"/>
</dbReference>
<evidence type="ECO:0000256" key="12">
    <source>
        <dbReference type="RuleBase" id="RU361134"/>
    </source>
</evidence>
<evidence type="ECO:0000256" key="3">
    <source>
        <dbReference type="ARBA" id="ARBA00008061"/>
    </source>
</evidence>
<proteinExistence type="inferred from homology"/>
<feature type="chain" id="PRO_5038732670" description="Alpha-amylase" evidence="14">
    <location>
        <begin position="23"/>
        <end position="623"/>
    </location>
</feature>
<dbReference type="Pfam" id="PF02806">
    <property type="entry name" value="Alpha-amylase_C"/>
    <property type="match status" value="1"/>
</dbReference>
<dbReference type="EMBL" id="JACJIA010000005">
    <property type="protein sequence ID" value="MBA8952935.1"/>
    <property type="molecule type" value="Genomic_DNA"/>
</dbReference>
<evidence type="ECO:0000259" key="16">
    <source>
        <dbReference type="SMART" id="SM00642"/>
    </source>
</evidence>